<keyword evidence="3" id="KW-1185">Reference proteome</keyword>
<dbReference type="Proteomes" id="UP001497744">
    <property type="component" value="Unassembled WGS sequence"/>
</dbReference>
<feature type="transmembrane region" description="Helical" evidence="1">
    <location>
        <begin position="1078"/>
        <end position="1095"/>
    </location>
</feature>
<dbReference type="AlphaFoldDB" id="A0AAV4LMK5"/>
<keyword evidence="1" id="KW-0472">Membrane</keyword>
<comment type="caution">
    <text evidence="2">The sequence shown here is derived from an EMBL/GenBank/DDBJ whole genome shotgun (WGS) entry which is preliminary data.</text>
</comment>
<gene>
    <name evidence="2" type="ORF">BcabD6B2_08280</name>
</gene>
<dbReference type="Pfam" id="PF12785">
    <property type="entry name" value="VESA1_N"/>
    <property type="match status" value="1"/>
</dbReference>
<keyword evidence="1" id="KW-1133">Transmembrane helix</keyword>
<evidence type="ECO:0000256" key="1">
    <source>
        <dbReference type="SAM" id="Phobius"/>
    </source>
</evidence>
<name>A0AAV4LMK5_BABCB</name>
<proteinExistence type="predicted"/>
<dbReference type="GeneID" id="94192876"/>
<reference evidence="2 3" key="1">
    <citation type="submission" date="2021-06" db="EMBL/GenBank/DDBJ databases">
        <title>Genome sequence of Babesia caballi.</title>
        <authorList>
            <person name="Yamagishi J."/>
            <person name="Kidaka T."/>
            <person name="Ochi A."/>
        </authorList>
    </citation>
    <scope>NUCLEOTIDE SEQUENCE [LARGE SCALE GENOMIC DNA]</scope>
    <source>
        <strain evidence="2">USDA-D6B2</strain>
    </source>
</reference>
<evidence type="ECO:0000313" key="3">
    <source>
        <dbReference type="Proteomes" id="UP001497744"/>
    </source>
</evidence>
<sequence>MAKKDLTDCPSNLKEAIDWVLRVTGKDGGTSCDATSKLANAVKGLLQSALNDVNSLIGNSHNNDTKLQRLKQGLEKAKDLVEKDVEGDSRFEHVGTGGPVGMLAEGLRKFIGYKGSIFTNTNGQITGAGIAPSNMATHRLCDATIAFTIGVLEGCQKNSDLTNHTNSALLRQVNDSIKKIQGCYGKGPVELKKLANEKCGLATFSGSNVGQFVQQLGKAFDTQFNTLNGVNDQPRKVAEKVGEYLKEVLNGAKAWGGDAQNAGTHLKTLVRNFTGETLYDSINDKNFDTNIKQVKSAVNPGGAKLDSVKKSLEYGKNAFMNQLEMRNYIQTDYQKVNLLEFTNETGKIQTCAKIFLSCLPLYYQALTYLYWRCHNNGGGWNAMTLGGGPLKDFLYSMWYDPSRLHVVKRGQSVVSSLDDKFKDFQQKMQAASNKSYPQFLKELQENARQKLTGSSTENCPLSALYYCASCYFTCKQSQINAPTKSPSTIREMLYFLAALPFSPSYDEFDTYLTNHFKTLIPRDAAQSGPDNRQDHELALDVADSATASRQNKLSADHIKDYLTSSLLLPPVLLGAIQGNSTDDPNDPWLHRLYCNTHIDLKFPSSPSALFNALSSYAYALHFQLGFLYQQCSQLYVNTCGWFMCTFGQGVNESPKGRIVSSHICSVGCSNHRSDKFSEHTGYCQHSDCGTSASKPSPLQAFLTDTLTGFSRGHPSSHSGHLAECSGYTCHVPMGFKAKNLRPGSKYQGGHITIALTPFCGSYTCPLPQLSEKLGCLVKRTPRSLGDIFGFIWTLNSQLFKSKPDVNNTINDFFMSIGLRREFQKLQTDPSSAYTSVCDTIAKLPSSNPPKGVQSALKTLFLGLPFWYNIFMVNPDGSLPVRLFELKSTDHSPRYSYSGKHDDLYSLYNPLCTDSANNTCGTYLYPLCYSNGATFNPKSAITYLSWVLYLTDDLQSWFQAMLDEFKNIDCSTSGCGGQSKCQVTHKSGTHGTDSVACSCYSVVQCGGVLPLLYRHGFRFYDAIHLKNGFRGEGKDIRQCKAFGEQLKSVISGKPLTNLLTSIDAFLYAIRLEFFSKLSAFWTIYIGLILYTFLFLLDTLHLRSHLKLTSSHMVPPLALLTSGTPLPITNLTYIGQ</sequence>
<organism evidence="2 3">
    <name type="scientific">Babesia caballi</name>
    <dbReference type="NCBI Taxonomy" id="5871"/>
    <lineage>
        <taxon>Eukaryota</taxon>
        <taxon>Sar</taxon>
        <taxon>Alveolata</taxon>
        <taxon>Apicomplexa</taxon>
        <taxon>Aconoidasida</taxon>
        <taxon>Piroplasmida</taxon>
        <taxon>Babesiidae</taxon>
        <taxon>Babesia</taxon>
    </lineage>
</organism>
<accession>A0AAV4LMK5</accession>
<keyword evidence="1" id="KW-0812">Transmembrane</keyword>
<evidence type="ECO:0000313" key="2">
    <source>
        <dbReference type="EMBL" id="GIX61393.1"/>
    </source>
</evidence>
<dbReference type="EMBL" id="BPLF01000001">
    <property type="protein sequence ID" value="GIX61393.1"/>
    <property type="molecule type" value="Genomic_DNA"/>
</dbReference>
<protein>
    <submittedName>
        <fullName evidence="2">Variant erythrocyte surface antigen-1 family protein</fullName>
    </submittedName>
</protein>
<dbReference type="RefSeq" id="XP_067713464.1">
    <property type="nucleotide sequence ID" value="XM_067857363.1"/>
</dbReference>
<dbReference type="InterPro" id="IPR024751">
    <property type="entry name" value="VESA1"/>
</dbReference>